<feature type="compositionally biased region" description="Low complexity" evidence="1">
    <location>
        <begin position="55"/>
        <end position="64"/>
    </location>
</feature>
<proteinExistence type="predicted"/>
<evidence type="ECO:0000313" key="2">
    <source>
        <dbReference type="EMBL" id="GGL09467.1"/>
    </source>
</evidence>
<evidence type="ECO:0000256" key="1">
    <source>
        <dbReference type="SAM" id="MobiDB-lite"/>
    </source>
</evidence>
<reference evidence="2" key="1">
    <citation type="journal article" date="2014" name="Int. J. Syst. Evol. Microbiol.">
        <title>Complete genome sequence of Corynebacterium casei LMG S-19264T (=DSM 44701T), isolated from a smear-ripened cheese.</title>
        <authorList>
            <consortium name="US DOE Joint Genome Institute (JGI-PGF)"/>
            <person name="Walter F."/>
            <person name="Albersmeier A."/>
            <person name="Kalinowski J."/>
            <person name="Ruckert C."/>
        </authorList>
    </citation>
    <scope>NUCLEOTIDE SEQUENCE</scope>
    <source>
        <strain evidence="2">CGMCC 4.3508</strain>
    </source>
</reference>
<evidence type="ECO:0000313" key="3">
    <source>
        <dbReference type="Proteomes" id="UP000638263"/>
    </source>
</evidence>
<sequence length="141" mass="15320">MKPTPGFAFPLFRQPVPSAPKGRPGSQGSGTHVVLPSPSRITVPKTTSAKWLPKARSPVSASSSTRRRRAAAERTRSWSPPVERRAHPIDRPAKQLVLTAAGGALRERLLDLLAADSPLQPLSQQEQRTLQHLLERAVTAD</sequence>
<dbReference type="InterPro" id="IPR036388">
    <property type="entry name" value="WH-like_DNA-bd_sf"/>
</dbReference>
<feature type="compositionally biased region" description="Basic and acidic residues" evidence="1">
    <location>
        <begin position="70"/>
        <end position="92"/>
    </location>
</feature>
<comment type="caution">
    <text evidence="2">The sequence shown here is derived from an EMBL/GenBank/DDBJ whole genome shotgun (WGS) entry which is preliminary data.</text>
</comment>
<protein>
    <recommendedName>
        <fullName evidence="4">HTH marR-type domain-containing protein</fullName>
    </recommendedName>
</protein>
<evidence type="ECO:0008006" key="4">
    <source>
        <dbReference type="Google" id="ProtNLM"/>
    </source>
</evidence>
<dbReference type="RefSeq" id="WP_189094222.1">
    <property type="nucleotide sequence ID" value="NZ_BMMH01000004.1"/>
</dbReference>
<dbReference type="AlphaFoldDB" id="A0A917VQS9"/>
<organism evidence="2 3">
    <name type="scientific">Nocardia jinanensis</name>
    <dbReference type="NCBI Taxonomy" id="382504"/>
    <lineage>
        <taxon>Bacteria</taxon>
        <taxon>Bacillati</taxon>
        <taxon>Actinomycetota</taxon>
        <taxon>Actinomycetes</taxon>
        <taxon>Mycobacteriales</taxon>
        <taxon>Nocardiaceae</taxon>
        <taxon>Nocardia</taxon>
    </lineage>
</organism>
<keyword evidence="3" id="KW-1185">Reference proteome</keyword>
<feature type="region of interest" description="Disordered" evidence="1">
    <location>
        <begin position="1"/>
        <end position="92"/>
    </location>
</feature>
<dbReference type="Proteomes" id="UP000638263">
    <property type="component" value="Unassembled WGS sequence"/>
</dbReference>
<dbReference type="SUPFAM" id="SSF46785">
    <property type="entry name" value="Winged helix' DNA-binding domain"/>
    <property type="match status" value="1"/>
</dbReference>
<accession>A0A917VQS9</accession>
<reference evidence="2" key="2">
    <citation type="submission" date="2020-09" db="EMBL/GenBank/DDBJ databases">
        <authorList>
            <person name="Sun Q."/>
            <person name="Zhou Y."/>
        </authorList>
    </citation>
    <scope>NUCLEOTIDE SEQUENCE</scope>
    <source>
        <strain evidence="2">CGMCC 4.3508</strain>
    </source>
</reference>
<dbReference type="Gene3D" id="1.10.10.10">
    <property type="entry name" value="Winged helix-like DNA-binding domain superfamily/Winged helix DNA-binding domain"/>
    <property type="match status" value="1"/>
</dbReference>
<dbReference type="EMBL" id="BMMH01000004">
    <property type="protein sequence ID" value="GGL09467.1"/>
    <property type="molecule type" value="Genomic_DNA"/>
</dbReference>
<name>A0A917VQS9_9NOCA</name>
<gene>
    <name evidence="2" type="ORF">GCM10011588_24800</name>
</gene>
<dbReference type="InterPro" id="IPR036390">
    <property type="entry name" value="WH_DNA-bd_sf"/>
</dbReference>